<dbReference type="Proteomes" id="UP001287356">
    <property type="component" value="Unassembled WGS sequence"/>
</dbReference>
<feature type="compositionally biased region" description="Polar residues" evidence="1">
    <location>
        <begin position="133"/>
        <end position="144"/>
    </location>
</feature>
<dbReference type="AlphaFoldDB" id="A0AAE0MXX3"/>
<reference evidence="2" key="1">
    <citation type="journal article" date="2023" name="Mol. Phylogenet. Evol.">
        <title>Genome-scale phylogeny and comparative genomics of the fungal order Sordariales.</title>
        <authorList>
            <person name="Hensen N."/>
            <person name="Bonometti L."/>
            <person name="Westerberg I."/>
            <person name="Brannstrom I.O."/>
            <person name="Guillou S."/>
            <person name="Cros-Aarteil S."/>
            <person name="Calhoun S."/>
            <person name="Haridas S."/>
            <person name="Kuo A."/>
            <person name="Mondo S."/>
            <person name="Pangilinan J."/>
            <person name="Riley R."/>
            <person name="LaButti K."/>
            <person name="Andreopoulos B."/>
            <person name="Lipzen A."/>
            <person name="Chen C."/>
            <person name="Yan M."/>
            <person name="Daum C."/>
            <person name="Ng V."/>
            <person name="Clum A."/>
            <person name="Steindorff A."/>
            <person name="Ohm R.A."/>
            <person name="Martin F."/>
            <person name="Silar P."/>
            <person name="Natvig D.O."/>
            <person name="Lalanne C."/>
            <person name="Gautier V."/>
            <person name="Ament-Velasquez S.L."/>
            <person name="Kruys A."/>
            <person name="Hutchinson M.I."/>
            <person name="Powell A.J."/>
            <person name="Barry K."/>
            <person name="Miller A.N."/>
            <person name="Grigoriev I.V."/>
            <person name="Debuchy R."/>
            <person name="Gladieux P."/>
            <person name="Hiltunen Thoren M."/>
            <person name="Johannesson H."/>
        </authorList>
    </citation>
    <scope>NUCLEOTIDE SEQUENCE</scope>
    <source>
        <strain evidence="2">CBS 958.72</strain>
    </source>
</reference>
<sequence length="1233" mass="134127">MASDRWFDQDGDYRDDKSDSGEDVWEQYHPDEDDWDEEEPLSRQDIFRRKKRKGVTKKKLNLNEEDESDWNDNASLEQAGDATRKRKRNAGAPTQTRKKGSHPLPAEAPPSTPRSRLKRKKEEPSAIVADQEPSPSEQASTSPTERPPGAVTQPTDRLGATSGQPRKRKKAKLQVEAPADILVAPPPTTRPSRARAPPAPIQEDTDMTVMEAEPKMTLGRRRGTRLSPIALESAAPIAENVENIIIDVVPPAPEHSSPDDLEPPYHLSPPAAHHANFSPLRPSSEELNSPTVPGIPEEFVGLVDFGNMSSMPQALDSSGSSPYPYPLDLGFHYISPGHRRSPKLARATAGKAVAPVDIDSLPPATSSDSDSSPGRSSRGPSDPIPWTLLYDIPVGNEPASNGDAGGPETSRFLRSTDAVAGPLRSAERTDRRDWAPHKSSLSRMTLASLPEPDPPVALNDSILGANDYIPLESPVSLRRSVRGSKAGKRKTKVPAGGQEVVRGKRAQKGNRAPQTPGKEETDNKGSAVSTETEKTPLRVSEPPQPQQMQWESIAPRPRPEPRQRSASIVAAAVWSKAIDEDTATTNPKPPAPRPHGRRLETSPARPRWPPHPGHIYCERCFRGDCARWLRIQHSALDAVEALGGDGALRDLRAMGRQLEQMWRDTVTFASAGNHHAVDIEEELRRTLKDFEYETAVNSVPVAAAAAAAAAAERGGKRKQGKKTRQQQRPAPSLAAAIAAEAAGERARMNPVPVQRSPADVFRDLPADVRGLLLLRYLAAARREENIWGRNAAHRAAAATAKNNIDALQCHIGMSTPELKRLEVHFGSLLGEARARSNSAHEPDGRQLRGHNWWSFDDTLLVAHRQLEAAMSGMSGLSTPAHPSPARSLSTPCSTRVEVQSSMSARSGSPFPPASLASAFDNTLASKARSVVIDALTKSAAVAREAAERLGRNIRGVDKNGAGTRAAGANSRSLFNHDRDHDELDDLRRTAIADMPGSAVLLLRIGEAIAQVRARRHEPRTEAEFLGIDTVSVPAVHEEYWSGDVDAEAGREDAPPSPPARKRRRSQRSTVAKTRSAANSDVDRGCDALVLACVNCSESGAVHRRAARQTQVAGDERMPWMKPLMWAYGLDEGTAARMAPEDLFLQIAQRPGTRTVQIAGLLFLVDVAGGETRVVLVEMRSVFDDIWKERADKAVPKQESNHGEDGDSKVAAPPLPMGLWEKWQDGELTGYSML</sequence>
<feature type="compositionally biased region" description="Basic residues" evidence="1">
    <location>
        <begin position="48"/>
        <end position="60"/>
    </location>
</feature>
<feature type="compositionally biased region" description="Basic and acidic residues" evidence="1">
    <location>
        <begin position="1192"/>
        <end position="1207"/>
    </location>
</feature>
<feature type="region of interest" description="Disordered" evidence="1">
    <location>
        <begin position="1192"/>
        <end position="1211"/>
    </location>
</feature>
<evidence type="ECO:0000313" key="3">
    <source>
        <dbReference type="Proteomes" id="UP001287356"/>
    </source>
</evidence>
<accession>A0AAE0MXX3</accession>
<feature type="compositionally biased region" description="Basic residues" evidence="1">
    <location>
        <begin position="715"/>
        <end position="725"/>
    </location>
</feature>
<gene>
    <name evidence="2" type="ORF">B0T24DRAFT_693648</name>
</gene>
<feature type="region of interest" description="Disordered" evidence="1">
    <location>
        <begin position="479"/>
        <end position="611"/>
    </location>
</feature>
<reference evidence="2" key="2">
    <citation type="submission" date="2023-06" db="EMBL/GenBank/DDBJ databases">
        <authorList>
            <consortium name="Lawrence Berkeley National Laboratory"/>
            <person name="Haridas S."/>
            <person name="Hensen N."/>
            <person name="Bonometti L."/>
            <person name="Westerberg I."/>
            <person name="Brannstrom I.O."/>
            <person name="Guillou S."/>
            <person name="Cros-Aarteil S."/>
            <person name="Calhoun S."/>
            <person name="Kuo A."/>
            <person name="Mondo S."/>
            <person name="Pangilinan J."/>
            <person name="Riley R."/>
            <person name="Labutti K."/>
            <person name="Andreopoulos B."/>
            <person name="Lipzen A."/>
            <person name="Chen C."/>
            <person name="Yanf M."/>
            <person name="Daum C."/>
            <person name="Ng V."/>
            <person name="Clum A."/>
            <person name="Steindorff A."/>
            <person name="Ohm R."/>
            <person name="Martin F."/>
            <person name="Silar P."/>
            <person name="Natvig D."/>
            <person name="Lalanne C."/>
            <person name="Gautier V."/>
            <person name="Ament-Velasquez S.L."/>
            <person name="Kruys A."/>
            <person name="Hutchinson M.I."/>
            <person name="Powell A.J."/>
            <person name="Barry K."/>
            <person name="Miller A.N."/>
            <person name="Grigoriev I.V."/>
            <person name="Debuchy R."/>
            <person name="Gladieux P."/>
            <person name="Thoren M.H."/>
            <person name="Johannesson H."/>
        </authorList>
    </citation>
    <scope>NUCLEOTIDE SEQUENCE</scope>
    <source>
        <strain evidence="2">CBS 958.72</strain>
    </source>
</reference>
<protein>
    <submittedName>
        <fullName evidence="2">Uncharacterized protein</fullName>
    </submittedName>
</protein>
<keyword evidence="3" id="KW-1185">Reference proteome</keyword>
<name>A0AAE0MXX3_9PEZI</name>
<feature type="region of interest" description="Disordered" evidence="1">
    <location>
        <begin position="1"/>
        <end position="208"/>
    </location>
</feature>
<proteinExistence type="predicted"/>
<feature type="region of interest" description="Disordered" evidence="1">
    <location>
        <begin position="710"/>
        <end position="732"/>
    </location>
</feature>
<evidence type="ECO:0000313" key="2">
    <source>
        <dbReference type="EMBL" id="KAK3358319.1"/>
    </source>
</evidence>
<feature type="compositionally biased region" description="Low complexity" evidence="1">
    <location>
        <begin position="366"/>
        <end position="381"/>
    </location>
</feature>
<feature type="region of interest" description="Disordered" evidence="1">
    <location>
        <begin position="250"/>
        <end position="295"/>
    </location>
</feature>
<feature type="region of interest" description="Disordered" evidence="1">
    <location>
        <begin position="1041"/>
        <end position="1077"/>
    </location>
</feature>
<feature type="region of interest" description="Disordered" evidence="1">
    <location>
        <begin position="342"/>
        <end position="453"/>
    </location>
</feature>
<comment type="caution">
    <text evidence="2">The sequence shown here is derived from an EMBL/GenBank/DDBJ whole genome shotgun (WGS) entry which is preliminary data.</text>
</comment>
<organism evidence="2 3">
    <name type="scientific">Lasiosphaeria ovina</name>
    <dbReference type="NCBI Taxonomy" id="92902"/>
    <lineage>
        <taxon>Eukaryota</taxon>
        <taxon>Fungi</taxon>
        <taxon>Dikarya</taxon>
        <taxon>Ascomycota</taxon>
        <taxon>Pezizomycotina</taxon>
        <taxon>Sordariomycetes</taxon>
        <taxon>Sordariomycetidae</taxon>
        <taxon>Sordariales</taxon>
        <taxon>Lasiosphaeriaceae</taxon>
        <taxon>Lasiosphaeria</taxon>
    </lineage>
</organism>
<feature type="compositionally biased region" description="Basic and acidic residues" evidence="1">
    <location>
        <begin position="1"/>
        <end position="30"/>
    </location>
</feature>
<evidence type="ECO:0000256" key="1">
    <source>
        <dbReference type="SAM" id="MobiDB-lite"/>
    </source>
</evidence>
<dbReference type="EMBL" id="JAULSN010000018">
    <property type="protein sequence ID" value="KAK3358319.1"/>
    <property type="molecule type" value="Genomic_DNA"/>
</dbReference>
<feature type="compositionally biased region" description="Basic residues" evidence="1">
    <location>
        <begin position="479"/>
        <end position="492"/>
    </location>
</feature>
<feature type="compositionally biased region" description="Basic and acidic residues" evidence="1">
    <location>
        <begin position="425"/>
        <end position="436"/>
    </location>
</feature>